<evidence type="ECO:0000256" key="7">
    <source>
        <dbReference type="ARBA" id="ARBA00022777"/>
    </source>
</evidence>
<dbReference type="Pfam" id="PF00757">
    <property type="entry name" value="Furin-like"/>
    <property type="match status" value="1"/>
</dbReference>
<dbReference type="InterPro" id="IPR000719">
    <property type="entry name" value="Prot_kinase_dom"/>
</dbReference>
<evidence type="ECO:0000313" key="20">
    <source>
        <dbReference type="Proteomes" id="UP001176961"/>
    </source>
</evidence>
<dbReference type="Pfam" id="PF07714">
    <property type="entry name" value="PK_Tyr_Ser-Thr"/>
    <property type="match status" value="1"/>
</dbReference>
<protein>
    <recommendedName>
        <fullName evidence="2">receptor protein-tyrosine kinase</fullName>
        <ecNumber evidence="2">2.7.10.1</ecNumber>
    </recommendedName>
</protein>
<evidence type="ECO:0000256" key="17">
    <source>
        <dbReference type="SAM" id="SignalP"/>
    </source>
</evidence>
<dbReference type="Pfam" id="PF14843">
    <property type="entry name" value="GF_recep_IV"/>
    <property type="match status" value="1"/>
</dbReference>
<dbReference type="Gene3D" id="3.30.200.20">
    <property type="entry name" value="Phosphorylase Kinase, domain 1"/>
    <property type="match status" value="1"/>
</dbReference>
<dbReference type="GO" id="GO:0043235">
    <property type="term" value="C:receptor complex"/>
    <property type="evidence" value="ECO:0007669"/>
    <property type="project" value="TreeGrafter"/>
</dbReference>
<keyword evidence="5 16" id="KW-0812">Transmembrane</keyword>
<comment type="caution">
    <text evidence="19">The sequence shown here is derived from an EMBL/GenBank/DDBJ whole genome shotgun (WGS) entry which is preliminary data.</text>
</comment>
<dbReference type="GO" id="GO:0009925">
    <property type="term" value="C:basal plasma membrane"/>
    <property type="evidence" value="ECO:0007669"/>
    <property type="project" value="TreeGrafter"/>
</dbReference>
<dbReference type="GO" id="GO:0022008">
    <property type="term" value="P:neurogenesis"/>
    <property type="evidence" value="ECO:0007669"/>
    <property type="project" value="TreeGrafter"/>
</dbReference>
<comment type="subcellular location">
    <subcellularLocation>
        <location evidence="1">Membrane</location>
        <topology evidence="1">Single-pass type I membrane protein</topology>
    </subcellularLocation>
</comment>
<dbReference type="PRINTS" id="PR00109">
    <property type="entry name" value="TYRKINASE"/>
</dbReference>
<dbReference type="InterPro" id="IPR036941">
    <property type="entry name" value="Rcpt_L-dom_sf"/>
</dbReference>
<dbReference type="InterPro" id="IPR017441">
    <property type="entry name" value="Protein_kinase_ATP_BS"/>
</dbReference>
<organism evidence="19 20">
    <name type="scientific">Cylicocyclus nassatus</name>
    <name type="common">Nematode worm</name>
    <dbReference type="NCBI Taxonomy" id="53992"/>
    <lineage>
        <taxon>Eukaryota</taxon>
        <taxon>Metazoa</taxon>
        <taxon>Ecdysozoa</taxon>
        <taxon>Nematoda</taxon>
        <taxon>Chromadorea</taxon>
        <taxon>Rhabditida</taxon>
        <taxon>Rhabditina</taxon>
        <taxon>Rhabditomorpha</taxon>
        <taxon>Strongyloidea</taxon>
        <taxon>Strongylidae</taxon>
        <taxon>Cylicocyclus</taxon>
    </lineage>
</organism>
<dbReference type="EMBL" id="CATQJL010000112">
    <property type="protein sequence ID" value="CAJ0593710.1"/>
    <property type="molecule type" value="Genomic_DNA"/>
</dbReference>
<dbReference type="InterPro" id="IPR006211">
    <property type="entry name" value="Furin-like_Cys-rich_dom"/>
</dbReference>
<keyword evidence="11" id="KW-0829">Tyrosine-protein kinase</keyword>
<evidence type="ECO:0000256" key="14">
    <source>
        <dbReference type="ARBA" id="ARBA00051243"/>
    </source>
</evidence>
<dbReference type="SMART" id="SM00261">
    <property type="entry name" value="FU"/>
    <property type="match status" value="6"/>
</dbReference>
<evidence type="ECO:0000256" key="3">
    <source>
        <dbReference type="ARBA" id="ARBA00022553"/>
    </source>
</evidence>
<dbReference type="InterPro" id="IPR011009">
    <property type="entry name" value="Kinase-like_dom_sf"/>
</dbReference>
<evidence type="ECO:0000256" key="15">
    <source>
        <dbReference type="PROSITE-ProRule" id="PRU10141"/>
    </source>
</evidence>
<sequence>MHTHTVATYILLNVFLRTTVSTSHYWRSRGCRENAPPDSECFCSGTNNGRSLAGSENRIQDLTTMYENCTRVYGNVEITHLTKTTMTNWTDADFSRKLKIFEHIREIKGYLLIYNVDIRSIDFPNLKIIWGDDLLDDTSALTLSSNLELKELRMPKLRAIQKGNVRIENSTFLCYLQSKVNWDELLEDDALNRLIASESAFRQCGTLPIKCTGCEHCWSGKQKYCQEEYRSVCGDKCASRQCFLPANSSTYECCHEACTGGCTGRGAHQCVACRELSLDGVCVHQCPPMMVHDSKKGMLVPNPRGRYVYDRYCVEECPKELLVERDACVRHCSVGSHHDMTKDSRRCEPCKGVCPKVCQVTKALTGSILRNLTGCEEIDGFIDIQDSKMNSYTDGYTREDLNALKSVRMISEYVQIATQTVSPRNLSFLENLEFIEGRNLVTSRFALAINKNDNLEQLGLRNLKKIKAGSVIITENHGLCYAKTIQWDKIIAPTAQAVISKNMDNKCEQRNRKCDPNCDPAEGCWGRGPTMCTKCRYWKLDEACVKECPKEGYYQDHTTRKCLPCYEECLTCSGPSARDCRTCKHVRLVEEEEVTCLPKCNNTYYQDGIDCKHCHPGCSGLKCTGPGDHLGAGGCTECLYAQVSGEHEVSRCLKAPPSMQEVCHDLPGHYPSTQAIEGVRLVHCDPCDEQCVSCTSAGRYVSANGCVCKGYANEVEKDSTCFDKCFESHYEAVPKNGSKPGVCKNCHPLCDRGHGCTGPTQADCILCMYATIAGKDGEKNVCVDECPEELPFIDDLKICHEVDIKKERERRSKMIATALIIVFTVLVTAMLIVCMRCRTFKRKLLKEQISNYVDIPEMTPIDPSIRSNMSRVNLITAGELQTKGTQLGAGAFGVVYAGFWFPKGKGKIKVPVAIKLVKGTCTGKEESEMLNEAMQMASLKHEHLLRLVGICLHEEGIQLVTLLRPLGNLLNFLKKHKAHLSGKDLLLYCYQISSAMKYLYEHRVIHRDLAARNVLVKRHNHVEVTDFGLAKLLDYGQDKIKVMEGKVAIKWLALESLKDQSYTHRTDVWAFGVTCWEILTFGQSPYQGMDVCAIKNFLKEGNRLSQPNNCSAELYQVLLQCWMANPESRPTFTMLYDRFQNFCKIPHLYVVDQTAPQAFIETESQRDLLRELLNDSENDFTDPLNYFETCENPESPTGDFEGNFAPRNVRRLQSTSSHRYQTDPMIRPTVRASEIGMDDGNYLIPNAKLMSEQHATLYTPVVVNENGATELINSHEYYNEAKAKAEYYNDVHGTQASEQLVQISEENPEDVAKESAL</sequence>
<dbReference type="Proteomes" id="UP001176961">
    <property type="component" value="Unassembled WGS sequence"/>
</dbReference>
<evidence type="ECO:0000256" key="1">
    <source>
        <dbReference type="ARBA" id="ARBA00004479"/>
    </source>
</evidence>
<dbReference type="GO" id="GO:0038127">
    <property type="term" value="P:ERBB signaling pathway"/>
    <property type="evidence" value="ECO:0007669"/>
    <property type="project" value="UniProtKB-ARBA"/>
</dbReference>
<keyword evidence="13" id="KW-0325">Glycoprotein</keyword>
<feature type="chain" id="PRO_5041202354" description="receptor protein-tyrosine kinase" evidence="17">
    <location>
        <begin position="22"/>
        <end position="1317"/>
    </location>
</feature>
<dbReference type="InterPro" id="IPR006212">
    <property type="entry name" value="Furin_repeat"/>
</dbReference>
<proteinExistence type="predicted"/>
<dbReference type="SUPFAM" id="SSF52058">
    <property type="entry name" value="L domain-like"/>
    <property type="match status" value="2"/>
</dbReference>
<dbReference type="InterPro" id="IPR001245">
    <property type="entry name" value="Ser-Thr/Tyr_kinase_cat_dom"/>
</dbReference>
<dbReference type="InterPro" id="IPR020635">
    <property type="entry name" value="Tyr_kinase_cat_dom"/>
</dbReference>
<dbReference type="PROSITE" id="PS00109">
    <property type="entry name" value="PROTEIN_KINASE_TYR"/>
    <property type="match status" value="1"/>
</dbReference>
<dbReference type="InterPro" id="IPR000494">
    <property type="entry name" value="Rcpt_L-dom"/>
</dbReference>
<evidence type="ECO:0000256" key="9">
    <source>
        <dbReference type="ARBA" id="ARBA00022989"/>
    </source>
</evidence>
<keyword evidence="4" id="KW-0808">Transferase</keyword>
<comment type="catalytic activity">
    <reaction evidence="14">
        <text>L-tyrosyl-[protein] + ATP = O-phospho-L-tyrosyl-[protein] + ADP + H(+)</text>
        <dbReference type="Rhea" id="RHEA:10596"/>
        <dbReference type="Rhea" id="RHEA-COMP:10136"/>
        <dbReference type="Rhea" id="RHEA-COMP:20101"/>
        <dbReference type="ChEBI" id="CHEBI:15378"/>
        <dbReference type="ChEBI" id="CHEBI:30616"/>
        <dbReference type="ChEBI" id="CHEBI:46858"/>
        <dbReference type="ChEBI" id="CHEBI:61978"/>
        <dbReference type="ChEBI" id="CHEBI:456216"/>
        <dbReference type="EC" id="2.7.10.1"/>
    </reaction>
</comment>
<evidence type="ECO:0000256" key="8">
    <source>
        <dbReference type="ARBA" id="ARBA00022840"/>
    </source>
</evidence>
<dbReference type="InterPro" id="IPR050122">
    <property type="entry name" value="RTK"/>
</dbReference>
<dbReference type="GO" id="GO:0004714">
    <property type="term" value="F:transmembrane receptor protein tyrosine kinase activity"/>
    <property type="evidence" value="ECO:0007669"/>
    <property type="project" value="UniProtKB-EC"/>
</dbReference>
<evidence type="ECO:0000256" key="12">
    <source>
        <dbReference type="ARBA" id="ARBA00023170"/>
    </source>
</evidence>
<dbReference type="GO" id="GO:0008284">
    <property type="term" value="P:positive regulation of cell population proliferation"/>
    <property type="evidence" value="ECO:0007669"/>
    <property type="project" value="TreeGrafter"/>
</dbReference>
<gene>
    <name evidence="19" type="ORF">CYNAS_LOCUS5693</name>
</gene>
<keyword evidence="7" id="KW-0418">Kinase</keyword>
<evidence type="ECO:0000256" key="11">
    <source>
        <dbReference type="ARBA" id="ARBA00023137"/>
    </source>
</evidence>
<dbReference type="GO" id="GO:0005524">
    <property type="term" value="F:ATP binding"/>
    <property type="evidence" value="ECO:0007669"/>
    <property type="project" value="UniProtKB-UniRule"/>
</dbReference>
<evidence type="ECO:0000256" key="10">
    <source>
        <dbReference type="ARBA" id="ARBA00023136"/>
    </source>
</evidence>
<evidence type="ECO:0000256" key="6">
    <source>
        <dbReference type="ARBA" id="ARBA00022741"/>
    </source>
</evidence>
<keyword evidence="10 16" id="KW-0472">Membrane</keyword>
<evidence type="ECO:0000256" key="16">
    <source>
        <dbReference type="SAM" id="Phobius"/>
    </source>
</evidence>
<feature type="signal peptide" evidence="17">
    <location>
        <begin position="1"/>
        <end position="21"/>
    </location>
</feature>
<keyword evidence="9 16" id="KW-1133">Transmembrane helix</keyword>
<dbReference type="PANTHER" id="PTHR24416:SF566">
    <property type="entry name" value="EPIDERMAL GROWTH FACTOR RECEPTOR"/>
    <property type="match status" value="1"/>
</dbReference>
<dbReference type="CDD" id="cd00064">
    <property type="entry name" value="FU"/>
    <property type="match status" value="4"/>
</dbReference>
<feature type="domain" description="Protein kinase" evidence="18">
    <location>
        <begin position="881"/>
        <end position="1150"/>
    </location>
</feature>
<dbReference type="InterPro" id="IPR032778">
    <property type="entry name" value="GF_recep_IV"/>
</dbReference>
<dbReference type="PANTHER" id="PTHR24416">
    <property type="entry name" value="TYROSINE-PROTEIN KINASE RECEPTOR"/>
    <property type="match status" value="1"/>
</dbReference>
<keyword evidence="3" id="KW-0597">Phosphoprotein</keyword>
<dbReference type="Gene3D" id="3.80.20.20">
    <property type="entry name" value="Receptor L-domain"/>
    <property type="match status" value="2"/>
</dbReference>
<evidence type="ECO:0000313" key="19">
    <source>
        <dbReference type="EMBL" id="CAJ0593710.1"/>
    </source>
</evidence>
<dbReference type="InterPro" id="IPR009030">
    <property type="entry name" value="Growth_fac_rcpt_cys_sf"/>
</dbReference>
<evidence type="ECO:0000256" key="13">
    <source>
        <dbReference type="ARBA" id="ARBA00023180"/>
    </source>
</evidence>
<accession>A0AA36GIV5</accession>
<keyword evidence="6 15" id="KW-0547">Nucleotide-binding</keyword>
<dbReference type="PROSITE" id="PS50011">
    <property type="entry name" value="PROTEIN_KINASE_DOM"/>
    <property type="match status" value="1"/>
</dbReference>
<name>A0AA36GIV5_CYLNA</name>
<dbReference type="InterPro" id="IPR008266">
    <property type="entry name" value="Tyr_kinase_AS"/>
</dbReference>
<keyword evidence="17" id="KW-0732">Signal</keyword>
<keyword evidence="20" id="KW-1185">Reference proteome</keyword>
<dbReference type="SUPFAM" id="SSF57184">
    <property type="entry name" value="Growth factor receptor domain"/>
    <property type="match status" value="3"/>
</dbReference>
<feature type="transmembrane region" description="Helical" evidence="16">
    <location>
        <begin position="814"/>
        <end position="834"/>
    </location>
</feature>
<keyword evidence="8 15" id="KW-0067">ATP-binding</keyword>
<dbReference type="Gene3D" id="2.10.220.10">
    <property type="entry name" value="Hormone Receptor, Insulin-like Growth Factor Receptor 1, Chain A, domain 2"/>
    <property type="match status" value="4"/>
</dbReference>
<evidence type="ECO:0000256" key="2">
    <source>
        <dbReference type="ARBA" id="ARBA00011902"/>
    </source>
</evidence>
<dbReference type="GO" id="GO:0043066">
    <property type="term" value="P:negative regulation of apoptotic process"/>
    <property type="evidence" value="ECO:0007669"/>
    <property type="project" value="TreeGrafter"/>
</dbReference>
<dbReference type="EC" id="2.7.10.1" evidence="2"/>
<evidence type="ECO:0000259" key="18">
    <source>
        <dbReference type="PROSITE" id="PS50011"/>
    </source>
</evidence>
<evidence type="ECO:0000256" key="5">
    <source>
        <dbReference type="ARBA" id="ARBA00022692"/>
    </source>
</evidence>
<dbReference type="Gene3D" id="1.10.510.10">
    <property type="entry name" value="Transferase(Phosphotransferase) domain 1"/>
    <property type="match status" value="1"/>
</dbReference>
<dbReference type="SUPFAM" id="SSF56112">
    <property type="entry name" value="Protein kinase-like (PK-like)"/>
    <property type="match status" value="1"/>
</dbReference>
<dbReference type="Pfam" id="PF01030">
    <property type="entry name" value="Recep_L_domain"/>
    <property type="match status" value="2"/>
</dbReference>
<reference evidence="19" key="1">
    <citation type="submission" date="2023-07" db="EMBL/GenBank/DDBJ databases">
        <authorList>
            <consortium name="CYATHOMIX"/>
        </authorList>
    </citation>
    <scope>NUCLEOTIDE SEQUENCE</scope>
    <source>
        <strain evidence="19">N/A</strain>
    </source>
</reference>
<evidence type="ECO:0000256" key="4">
    <source>
        <dbReference type="ARBA" id="ARBA00022679"/>
    </source>
</evidence>
<dbReference type="FunFam" id="1.10.510.10:FF:000027">
    <property type="entry name" value="Receptor protein-tyrosine kinase"/>
    <property type="match status" value="1"/>
</dbReference>
<dbReference type="PROSITE" id="PS00107">
    <property type="entry name" value="PROTEIN_KINASE_ATP"/>
    <property type="match status" value="1"/>
</dbReference>
<dbReference type="SMART" id="SM00219">
    <property type="entry name" value="TyrKc"/>
    <property type="match status" value="1"/>
</dbReference>
<keyword evidence="12" id="KW-0675">Receptor</keyword>
<feature type="binding site" evidence="15">
    <location>
        <position position="915"/>
    </location>
    <ligand>
        <name>ATP</name>
        <dbReference type="ChEBI" id="CHEBI:30616"/>
    </ligand>
</feature>